<dbReference type="CDD" id="cd00009">
    <property type="entry name" value="AAA"/>
    <property type="match status" value="1"/>
</dbReference>
<dbReference type="SUPFAM" id="SSF52540">
    <property type="entry name" value="P-loop containing nucleoside triphosphate hydrolases"/>
    <property type="match status" value="1"/>
</dbReference>
<dbReference type="OrthoDB" id="9812140at2"/>
<protein>
    <submittedName>
        <fullName evidence="1">Uncharacterized protein</fullName>
    </submittedName>
</protein>
<evidence type="ECO:0000313" key="1">
    <source>
        <dbReference type="EMBL" id="PXX76969.1"/>
    </source>
</evidence>
<accession>A0A318KGW8</accession>
<dbReference type="RefSeq" id="WP_110391576.1">
    <property type="nucleotide sequence ID" value="NZ_QJKI01000020.1"/>
</dbReference>
<dbReference type="Proteomes" id="UP000247555">
    <property type="component" value="Unassembled WGS sequence"/>
</dbReference>
<dbReference type="Gene3D" id="3.40.50.300">
    <property type="entry name" value="P-loop containing nucleotide triphosphate hydrolases"/>
    <property type="match status" value="1"/>
</dbReference>
<dbReference type="PANTHER" id="PTHR42935">
    <property type="entry name" value="SLR0930 PROTEIN"/>
    <property type="match status" value="1"/>
</dbReference>
<sequence>MASSPDLAALLTRAESVLARLEAWLPPPPPATDWSAHAWRWRVGAGGRGGLEAVHKPHGLALDALTGVDEQKARLVRNTRQFIAGRPANNVLLTGARGTGKSSLVKALLPAFAADGLRLIEVDKTHLADLADIVELLAERPERFIIYCDDLSFEEGDDAYKALKTALDGGLARRADNVLIYATSNRRHLMPERMQDNLDSRNVNGEIHPGEAVEEKVSLSERFGLWLSFYPFDQDTYLAAVAVWLAHHQLKLTPRAERAALLWALTRGARSGRVAWQFACDWAGRTPAERKAD</sequence>
<comment type="caution">
    <text evidence="1">The sequence shown here is derived from an EMBL/GenBank/DDBJ whole genome shotgun (WGS) entry which is preliminary data.</text>
</comment>
<proteinExistence type="predicted"/>
<dbReference type="InterPro" id="IPR008533">
    <property type="entry name" value="DUF815"/>
</dbReference>
<dbReference type="AlphaFoldDB" id="A0A318KGW8"/>
<name>A0A318KGW8_9NEIS</name>
<dbReference type="EMBL" id="QJKI01000020">
    <property type="protein sequence ID" value="PXX76969.1"/>
    <property type="molecule type" value="Genomic_DNA"/>
</dbReference>
<reference evidence="1 2" key="1">
    <citation type="submission" date="2018-05" db="EMBL/GenBank/DDBJ databases">
        <title>Genomic Encyclopedia of Type Strains, Phase IV (KMG-IV): sequencing the most valuable type-strain genomes for metagenomic binning, comparative biology and taxonomic classification.</title>
        <authorList>
            <person name="Goeker M."/>
        </authorList>
    </citation>
    <scope>NUCLEOTIDE SEQUENCE [LARGE SCALE GENOMIC DNA]</scope>
    <source>
        <strain evidence="1 2">DSM 29661</strain>
    </source>
</reference>
<dbReference type="PANTHER" id="PTHR42935:SF1">
    <property type="entry name" value="SLR0930 PROTEIN"/>
    <property type="match status" value="1"/>
</dbReference>
<organism evidence="1 2">
    <name type="scientific">Rivihabitans pingtungensis</name>
    <dbReference type="NCBI Taxonomy" id="1054498"/>
    <lineage>
        <taxon>Bacteria</taxon>
        <taxon>Pseudomonadati</taxon>
        <taxon>Pseudomonadota</taxon>
        <taxon>Betaproteobacteria</taxon>
        <taxon>Neisseriales</taxon>
        <taxon>Aquaspirillaceae</taxon>
        <taxon>Rivihabitans</taxon>
    </lineage>
</organism>
<dbReference type="Pfam" id="PF05673">
    <property type="entry name" value="DUF815"/>
    <property type="match status" value="1"/>
</dbReference>
<evidence type="ECO:0000313" key="2">
    <source>
        <dbReference type="Proteomes" id="UP000247555"/>
    </source>
</evidence>
<dbReference type="InterPro" id="IPR027417">
    <property type="entry name" value="P-loop_NTPase"/>
</dbReference>
<keyword evidence="2" id="KW-1185">Reference proteome</keyword>
<gene>
    <name evidence="1" type="ORF">DFR34_12028</name>
</gene>